<dbReference type="PANTHER" id="PTHR47763:SF4">
    <property type="entry name" value="ALPHA-PROTEIN KINASE VWKA"/>
    <property type="match status" value="1"/>
</dbReference>
<evidence type="ECO:0000256" key="3">
    <source>
        <dbReference type="ARBA" id="ARBA00022729"/>
    </source>
</evidence>
<comment type="caution">
    <text evidence="5">The sequence shown here is derived from an EMBL/GenBank/DDBJ whole genome shotgun (WGS) entry which is preliminary data.</text>
</comment>
<dbReference type="EMBL" id="RBNI01002859">
    <property type="protein sequence ID" value="RUP48868.1"/>
    <property type="molecule type" value="Genomic_DNA"/>
</dbReference>
<evidence type="ECO:0000256" key="1">
    <source>
        <dbReference type="ARBA" id="ARBA00004613"/>
    </source>
</evidence>
<reference evidence="5 6" key="1">
    <citation type="journal article" date="2018" name="New Phytol.">
        <title>Phylogenomics of Endogonaceae and evolution of mycorrhizas within Mucoromycota.</title>
        <authorList>
            <person name="Chang Y."/>
            <person name="Desiro A."/>
            <person name="Na H."/>
            <person name="Sandor L."/>
            <person name="Lipzen A."/>
            <person name="Clum A."/>
            <person name="Barry K."/>
            <person name="Grigoriev I.V."/>
            <person name="Martin F.M."/>
            <person name="Stajich J.E."/>
            <person name="Smith M.E."/>
            <person name="Bonito G."/>
            <person name="Spatafora J.W."/>
        </authorList>
    </citation>
    <scope>NUCLEOTIDE SEQUENCE [LARGE SCALE GENOMIC DNA]</scope>
    <source>
        <strain evidence="5 6">GMNB39</strain>
    </source>
</reference>
<protein>
    <recommendedName>
        <fullName evidence="4">Hemicentin-1-like von Willebrand factor A domain-containing protein</fullName>
    </recommendedName>
</protein>
<feature type="non-terminal residue" evidence="5">
    <location>
        <position position="213"/>
    </location>
</feature>
<dbReference type="PANTHER" id="PTHR47763">
    <property type="entry name" value="ALPHA-PROTEIN KINASE VWKA"/>
    <property type="match status" value="1"/>
</dbReference>
<keyword evidence="6" id="KW-1185">Reference proteome</keyword>
<sequence>MAEHSAEEKDVLVIGVGVGLNSGGVGTVFQHYVIPQRPNLLSDALRQLFDSQGKGDRPENNSVISEKAINFDGVGLTSLEAIWNKVGAEYFAEEVAKARWNIDLAFDAKAGPGPLAVDLCFVMDCTGSMGCWIDAGKNQIYGIVQKIKDDIKGTTSQELKIRVSFVAYRDFGNVGHLDSIDFTETVELVKNKIAAQRASGGGDEPEDVAGGLT</sequence>
<organism evidence="5 6">
    <name type="scientific">Jimgerdemannia flammicorona</name>
    <dbReference type="NCBI Taxonomy" id="994334"/>
    <lineage>
        <taxon>Eukaryota</taxon>
        <taxon>Fungi</taxon>
        <taxon>Fungi incertae sedis</taxon>
        <taxon>Mucoromycota</taxon>
        <taxon>Mucoromycotina</taxon>
        <taxon>Endogonomycetes</taxon>
        <taxon>Endogonales</taxon>
        <taxon>Endogonaceae</taxon>
        <taxon>Jimgerdemannia</taxon>
    </lineage>
</organism>
<dbReference type="InterPro" id="IPR056861">
    <property type="entry name" value="HMCN1-like_VWA"/>
</dbReference>
<dbReference type="OrthoDB" id="2377576at2759"/>
<keyword evidence="3" id="KW-0732">Signal</keyword>
<evidence type="ECO:0000256" key="2">
    <source>
        <dbReference type="ARBA" id="ARBA00022525"/>
    </source>
</evidence>
<dbReference type="Pfam" id="PF25106">
    <property type="entry name" value="VWA_4"/>
    <property type="match status" value="1"/>
</dbReference>
<dbReference type="AlphaFoldDB" id="A0A433DDH5"/>
<proteinExistence type="predicted"/>
<evidence type="ECO:0000313" key="6">
    <source>
        <dbReference type="Proteomes" id="UP000268093"/>
    </source>
</evidence>
<evidence type="ECO:0000313" key="5">
    <source>
        <dbReference type="EMBL" id="RUP48868.1"/>
    </source>
</evidence>
<dbReference type="SUPFAM" id="SSF53300">
    <property type="entry name" value="vWA-like"/>
    <property type="match status" value="1"/>
</dbReference>
<comment type="subcellular location">
    <subcellularLocation>
        <location evidence="1">Secreted</location>
    </subcellularLocation>
</comment>
<keyword evidence="2" id="KW-0964">Secreted</keyword>
<dbReference type="InterPro" id="IPR036465">
    <property type="entry name" value="vWFA_dom_sf"/>
</dbReference>
<evidence type="ECO:0000259" key="4">
    <source>
        <dbReference type="Pfam" id="PF25106"/>
    </source>
</evidence>
<dbReference type="Gene3D" id="3.40.50.410">
    <property type="entry name" value="von Willebrand factor, type A domain"/>
    <property type="match status" value="1"/>
</dbReference>
<feature type="domain" description="Hemicentin-1-like von Willebrand factor A" evidence="4">
    <location>
        <begin position="119"/>
        <end position="212"/>
    </location>
</feature>
<gene>
    <name evidence="5" type="ORF">BC936DRAFT_143787</name>
</gene>
<accession>A0A433DDH5</accession>
<dbReference type="Proteomes" id="UP000268093">
    <property type="component" value="Unassembled WGS sequence"/>
</dbReference>
<dbReference type="InterPro" id="IPR052969">
    <property type="entry name" value="Thr-specific_kinase-like"/>
</dbReference>
<name>A0A433DDH5_9FUNG</name>